<comment type="caution">
    <text evidence="1">The sequence shown here is derived from an EMBL/GenBank/DDBJ whole genome shotgun (WGS) entry which is preliminary data.</text>
</comment>
<accession>A0AAD4Z6H1</accession>
<dbReference type="PANTHER" id="PTHR33325">
    <property type="entry name" value="ZINC FINGER, CCHC-TYPE-RELATED"/>
    <property type="match status" value="1"/>
</dbReference>
<proteinExistence type="predicted"/>
<dbReference type="PANTHER" id="PTHR33325:SF11">
    <property type="entry name" value="COLD SHOCK DOMAIN-CONTAINING PROTEIN 4-LIKE"/>
    <property type="match status" value="1"/>
</dbReference>
<dbReference type="GO" id="GO:0008270">
    <property type="term" value="F:zinc ion binding"/>
    <property type="evidence" value="ECO:0007669"/>
    <property type="project" value="InterPro"/>
</dbReference>
<dbReference type="Gene3D" id="4.10.60.10">
    <property type="entry name" value="Zinc finger, CCHC-type"/>
    <property type="match status" value="1"/>
</dbReference>
<sequence>MNGKNASRNKGKAQTSHVLRNVESTCHRCGAKGHWACTCRTPKHLADLYQVSLKNRKVETNYTDHAIPNPPAIDGPSEISRQLDKTHLDVSDFVTERWNEVYGSEVY</sequence>
<evidence type="ECO:0000313" key="1">
    <source>
        <dbReference type="EMBL" id="KAI5334284.1"/>
    </source>
</evidence>
<dbReference type="Proteomes" id="UP001054821">
    <property type="component" value="Chromosome 4"/>
</dbReference>
<dbReference type="AlphaFoldDB" id="A0AAD4Z6H1"/>
<protein>
    <recommendedName>
        <fullName evidence="3">CCHC-type domain-containing protein</fullName>
    </recommendedName>
</protein>
<dbReference type="InterPro" id="IPR036875">
    <property type="entry name" value="Znf_CCHC_sf"/>
</dbReference>
<dbReference type="SUPFAM" id="SSF57756">
    <property type="entry name" value="Retrovirus zinc finger-like domains"/>
    <property type="match status" value="1"/>
</dbReference>
<dbReference type="GO" id="GO:0003676">
    <property type="term" value="F:nucleic acid binding"/>
    <property type="evidence" value="ECO:0007669"/>
    <property type="project" value="InterPro"/>
</dbReference>
<dbReference type="EMBL" id="JAJFAZ020000004">
    <property type="protein sequence ID" value="KAI5334284.1"/>
    <property type="molecule type" value="Genomic_DNA"/>
</dbReference>
<evidence type="ECO:0000313" key="2">
    <source>
        <dbReference type="Proteomes" id="UP001054821"/>
    </source>
</evidence>
<evidence type="ECO:0008006" key="3">
    <source>
        <dbReference type="Google" id="ProtNLM"/>
    </source>
</evidence>
<organism evidence="1 2">
    <name type="scientific">Prunus dulcis</name>
    <name type="common">Almond</name>
    <name type="synonym">Amygdalus dulcis</name>
    <dbReference type="NCBI Taxonomy" id="3755"/>
    <lineage>
        <taxon>Eukaryota</taxon>
        <taxon>Viridiplantae</taxon>
        <taxon>Streptophyta</taxon>
        <taxon>Embryophyta</taxon>
        <taxon>Tracheophyta</taxon>
        <taxon>Spermatophyta</taxon>
        <taxon>Magnoliopsida</taxon>
        <taxon>eudicotyledons</taxon>
        <taxon>Gunneridae</taxon>
        <taxon>Pentapetalae</taxon>
        <taxon>rosids</taxon>
        <taxon>fabids</taxon>
        <taxon>Rosales</taxon>
        <taxon>Rosaceae</taxon>
        <taxon>Amygdaloideae</taxon>
        <taxon>Amygdaleae</taxon>
        <taxon>Prunus</taxon>
    </lineage>
</organism>
<keyword evidence="2" id="KW-1185">Reference proteome</keyword>
<name>A0AAD4Z6H1_PRUDU</name>
<gene>
    <name evidence="1" type="ORF">L3X38_024417</name>
</gene>
<reference evidence="1 2" key="1">
    <citation type="journal article" date="2022" name="G3 (Bethesda)">
        <title>Whole-genome sequence and methylome profiling of the almond [Prunus dulcis (Mill.) D.A. Webb] cultivar 'Nonpareil'.</title>
        <authorList>
            <person name="D'Amico-Willman K.M."/>
            <person name="Ouma W.Z."/>
            <person name="Meulia T."/>
            <person name="Sideli G.M."/>
            <person name="Gradziel T.M."/>
            <person name="Fresnedo-Ramirez J."/>
        </authorList>
    </citation>
    <scope>NUCLEOTIDE SEQUENCE [LARGE SCALE GENOMIC DNA]</scope>
    <source>
        <strain evidence="1">Clone GOH B32 T37-40</strain>
    </source>
</reference>